<dbReference type="EMBL" id="KZ505643">
    <property type="protein sequence ID" value="PKU48996.1"/>
    <property type="molecule type" value="Genomic_DNA"/>
</dbReference>
<sequence length="82" mass="9477">MCFPMEKLGLIPPCRDWQSLIPGPFGIDAPRAQHTCVQLVFGIRDDNKEKVDNDEEGDDDDENDNDDNDKEEKKKKKKMKIQ</sequence>
<dbReference type="Proteomes" id="UP000233556">
    <property type="component" value="Unassembled WGS sequence"/>
</dbReference>
<gene>
    <name evidence="2" type="ORF">llap_649</name>
</gene>
<evidence type="ECO:0000313" key="3">
    <source>
        <dbReference type="Proteomes" id="UP000233556"/>
    </source>
</evidence>
<reference evidence="3" key="1">
    <citation type="submission" date="2017-11" db="EMBL/GenBank/DDBJ databases">
        <authorList>
            <person name="Lima N.C."/>
            <person name="Parody-Merino A.M."/>
            <person name="Battley P.F."/>
            <person name="Fidler A.E."/>
            <person name="Prosdocimi F."/>
        </authorList>
    </citation>
    <scope>NUCLEOTIDE SEQUENCE [LARGE SCALE GENOMIC DNA]</scope>
</reference>
<name>A0A2I0USI4_LIMLA</name>
<evidence type="ECO:0000256" key="1">
    <source>
        <dbReference type="SAM" id="MobiDB-lite"/>
    </source>
</evidence>
<organism evidence="2 3">
    <name type="scientific">Limosa lapponica baueri</name>
    <dbReference type="NCBI Taxonomy" id="1758121"/>
    <lineage>
        <taxon>Eukaryota</taxon>
        <taxon>Metazoa</taxon>
        <taxon>Chordata</taxon>
        <taxon>Craniata</taxon>
        <taxon>Vertebrata</taxon>
        <taxon>Euteleostomi</taxon>
        <taxon>Archelosauria</taxon>
        <taxon>Archosauria</taxon>
        <taxon>Dinosauria</taxon>
        <taxon>Saurischia</taxon>
        <taxon>Theropoda</taxon>
        <taxon>Coelurosauria</taxon>
        <taxon>Aves</taxon>
        <taxon>Neognathae</taxon>
        <taxon>Neoaves</taxon>
        <taxon>Charadriiformes</taxon>
        <taxon>Scolopacidae</taxon>
        <taxon>Limosa</taxon>
    </lineage>
</organism>
<feature type="region of interest" description="Disordered" evidence="1">
    <location>
        <begin position="47"/>
        <end position="82"/>
    </location>
</feature>
<reference evidence="3" key="2">
    <citation type="submission" date="2017-12" db="EMBL/GenBank/DDBJ databases">
        <title>Genome sequence of the Bar-tailed Godwit (Limosa lapponica baueri).</title>
        <authorList>
            <person name="Lima N.C.B."/>
            <person name="Parody-Merino A.M."/>
            <person name="Battley P.F."/>
            <person name="Fidler A.E."/>
            <person name="Prosdocimi F."/>
        </authorList>
    </citation>
    <scope>NUCLEOTIDE SEQUENCE [LARGE SCALE GENOMIC DNA]</scope>
</reference>
<protein>
    <submittedName>
        <fullName evidence="2">Uncharacterized protein</fullName>
    </submittedName>
</protein>
<feature type="compositionally biased region" description="Acidic residues" evidence="1">
    <location>
        <begin position="52"/>
        <end position="69"/>
    </location>
</feature>
<dbReference type="AlphaFoldDB" id="A0A2I0USI4"/>
<accession>A0A2I0USI4</accession>
<keyword evidence="3" id="KW-1185">Reference proteome</keyword>
<proteinExistence type="predicted"/>
<feature type="compositionally biased region" description="Basic residues" evidence="1">
    <location>
        <begin position="73"/>
        <end position="82"/>
    </location>
</feature>
<evidence type="ECO:0000313" key="2">
    <source>
        <dbReference type="EMBL" id="PKU48996.1"/>
    </source>
</evidence>